<reference evidence="1 2" key="1">
    <citation type="journal article" date="2017" name="Water Res.">
        <title>Discovery and metagenomic analysis of an anammox bacterial enrichment related to Candidatus "Brocadia caroliniensis" in a full-scale glycerol-fed nitritation-denitritation separate centrate treatment process.</title>
        <authorList>
            <person name="Park H."/>
            <person name="Brotto A.C."/>
            <person name="van Loosdrecht M.C."/>
            <person name="Chandran K."/>
        </authorList>
    </citation>
    <scope>NUCLEOTIDE SEQUENCE [LARGE SCALE GENOMIC DNA]</scope>
    <source>
        <strain evidence="1">26THWARD</strain>
    </source>
</reference>
<dbReference type="Proteomes" id="UP000189681">
    <property type="component" value="Unassembled WGS sequence"/>
</dbReference>
<sequence>MPKVFDWKGHRFHFFSNEGYPLEPIHIHVQKGPNRAKFWIKQFVSLEYNYGFSSKELNEFRKVIEDKSKLIEEKWNEHFNI</sequence>
<accession>A0A1V4AQ84</accession>
<dbReference type="AlphaFoldDB" id="A0A1V4AQ84"/>
<dbReference type="STRING" id="1004156.AYP45_15905"/>
<dbReference type="EMBL" id="AYTS01000164">
    <property type="protein sequence ID" value="OOP55239.1"/>
    <property type="molecule type" value="Genomic_DNA"/>
</dbReference>
<dbReference type="InterPro" id="IPR025427">
    <property type="entry name" value="DUF4160"/>
</dbReference>
<organism evidence="1 2">
    <name type="scientific">Candidatus Brocadia carolinensis</name>
    <dbReference type="NCBI Taxonomy" id="1004156"/>
    <lineage>
        <taxon>Bacteria</taxon>
        <taxon>Pseudomonadati</taxon>
        <taxon>Planctomycetota</taxon>
        <taxon>Candidatus Brocadiia</taxon>
        <taxon>Candidatus Brocadiales</taxon>
        <taxon>Candidatus Brocadiaceae</taxon>
        <taxon>Candidatus Brocadia</taxon>
    </lineage>
</organism>
<comment type="caution">
    <text evidence="1">The sequence shown here is derived from an EMBL/GenBank/DDBJ whole genome shotgun (WGS) entry which is preliminary data.</text>
</comment>
<evidence type="ECO:0000313" key="1">
    <source>
        <dbReference type="EMBL" id="OOP55239.1"/>
    </source>
</evidence>
<evidence type="ECO:0008006" key="3">
    <source>
        <dbReference type="Google" id="ProtNLM"/>
    </source>
</evidence>
<gene>
    <name evidence="1" type="ORF">AYP45_15905</name>
</gene>
<protein>
    <recommendedName>
        <fullName evidence="3">DUF4160 domain-containing protein</fullName>
    </recommendedName>
</protein>
<proteinExistence type="predicted"/>
<name>A0A1V4AQ84_9BACT</name>
<evidence type="ECO:0000313" key="2">
    <source>
        <dbReference type="Proteomes" id="UP000189681"/>
    </source>
</evidence>
<dbReference type="Pfam" id="PF13711">
    <property type="entry name" value="DUF4160"/>
    <property type="match status" value="1"/>
</dbReference>